<dbReference type="EMBL" id="MT143888">
    <property type="protein sequence ID" value="QJA43553.1"/>
    <property type="molecule type" value="Genomic_DNA"/>
</dbReference>
<reference evidence="1" key="1">
    <citation type="submission" date="2020-03" db="EMBL/GenBank/DDBJ databases">
        <title>The deep terrestrial virosphere.</title>
        <authorList>
            <person name="Holmfeldt K."/>
            <person name="Nilsson E."/>
            <person name="Simone D."/>
            <person name="Lopez-Fernandez M."/>
            <person name="Wu X."/>
            <person name="de Brujin I."/>
            <person name="Lundin D."/>
            <person name="Andersson A."/>
            <person name="Bertilsson S."/>
            <person name="Dopson M."/>
        </authorList>
    </citation>
    <scope>NUCLEOTIDE SEQUENCE</scope>
    <source>
        <strain evidence="2">MM171A00328</strain>
        <strain evidence="1">MM171B00216</strain>
    </source>
</reference>
<dbReference type="EMBL" id="MT143698">
    <property type="protein sequence ID" value="QJB00646.1"/>
    <property type="molecule type" value="Genomic_DNA"/>
</dbReference>
<gene>
    <name evidence="2" type="ORF">MM171A00328_0011</name>
    <name evidence="1" type="ORF">MM171B00216_0053</name>
</gene>
<name>A0A6H1Z6N8_9ZZZZ</name>
<dbReference type="AlphaFoldDB" id="A0A6H1Z6N8"/>
<evidence type="ECO:0000313" key="2">
    <source>
        <dbReference type="EMBL" id="QJB00646.1"/>
    </source>
</evidence>
<sequence>MVYRSRVPKPFKDTPDLLRVRKRPTRWIPAFTIRNPRIDEITRYAETEFGSTVFAEAHGATTVAVDGLGDPADWDKESVKLWRAFVAKARTCALE</sequence>
<accession>A0A6H1Z6N8</accession>
<organism evidence="1">
    <name type="scientific">viral metagenome</name>
    <dbReference type="NCBI Taxonomy" id="1070528"/>
    <lineage>
        <taxon>unclassified sequences</taxon>
        <taxon>metagenomes</taxon>
        <taxon>organismal metagenomes</taxon>
    </lineage>
</organism>
<evidence type="ECO:0000313" key="1">
    <source>
        <dbReference type="EMBL" id="QJA43553.1"/>
    </source>
</evidence>
<protein>
    <submittedName>
        <fullName evidence="1">Uncharacterized protein</fullName>
    </submittedName>
</protein>
<proteinExistence type="predicted"/>